<feature type="compositionally biased region" description="Basic and acidic residues" evidence="1">
    <location>
        <begin position="16"/>
        <end position="34"/>
    </location>
</feature>
<dbReference type="PROSITE" id="PS50820">
    <property type="entry name" value="LCCL"/>
    <property type="match status" value="1"/>
</dbReference>
<feature type="transmembrane region" description="Helical" evidence="2">
    <location>
        <begin position="158"/>
        <end position="174"/>
    </location>
</feature>
<protein>
    <submittedName>
        <fullName evidence="4">LCCL domain-containing protein</fullName>
    </submittedName>
</protein>
<feature type="transmembrane region" description="Helical" evidence="2">
    <location>
        <begin position="464"/>
        <end position="485"/>
    </location>
</feature>
<feature type="transmembrane region" description="Helical" evidence="2">
    <location>
        <begin position="427"/>
        <end position="444"/>
    </location>
</feature>
<evidence type="ECO:0000313" key="4">
    <source>
        <dbReference type="EMBL" id="TQV99212.1"/>
    </source>
</evidence>
<dbReference type="SUPFAM" id="SSF69848">
    <property type="entry name" value="LCCL domain"/>
    <property type="match status" value="1"/>
</dbReference>
<dbReference type="SMART" id="SM00603">
    <property type="entry name" value="LCCL"/>
    <property type="match status" value="1"/>
</dbReference>
<evidence type="ECO:0000259" key="3">
    <source>
        <dbReference type="PROSITE" id="PS50820"/>
    </source>
</evidence>
<feature type="region of interest" description="Disordered" evidence="1">
    <location>
        <begin position="1"/>
        <end position="104"/>
    </location>
</feature>
<accession>A0A545WAV1</accession>
<dbReference type="EMBL" id="SPUK01000002">
    <property type="protein sequence ID" value="TQV99212.1"/>
    <property type="molecule type" value="Genomic_DNA"/>
</dbReference>
<keyword evidence="2" id="KW-0812">Transmembrane</keyword>
<organism evidence="4 5">
    <name type="scientific">Cordyceps javanica</name>
    <dbReference type="NCBI Taxonomy" id="43265"/>
    <lineage>
        <taxon>Eukaryota</taxon>
        <taxon>Fungi</taxon>
        <taxon>Dikarya</taxon>
        <taxon>Ascomycota</taxon>
        <taxon>Pezizomycotina</taxon>
        <taxon>Sordariomycetes</taxon>
        <taxon>Hypocreomycetidae</taxon>
        <taxon>Hypocreales</taxon>
        <taxon>Cordycipitaceae</taxon>
        <taxon>Cordyceps</taxon>
    </lineage>
</organism>
<feature type="transmembrane region" description="Helical" evidence="2">
    <location>
        <begin position="497"/>
        <end position="519"/>
    </location>
</feature>
<name>A0A545WAV1_9HYPO</name>
<keyword evidence="5" id="KW-1185">Reference proteome</keyword>
<dbReference type="InterPro" id="IPR004043">
    <property type="entry name" value="LCCL"/>
</dbReference>
<comment type="caution">
    <text evidence="4">The sequence shown here is derived from an EMBL/GenBank/DDBJ whole genome shotgun (WGS) entry which is preliminary data.</text>
</comment>
<dbReference type="PANTHER" id="PTHR31331">
    <property type="entry name" value="LCCL DOMAIN PROTEIN (AFU_ORTHOLOGUE AFUA_5G08630)"/>
    <property type="match status" value="1"/>
</dbReference>
<feature type="domain" description="LCCL" evidence="3">
    <location>
        <begin position="201"/>
        <end position="316"/>
    </location>
</feature>
<sequence>MIDEGDDENRPLMANHSDDTSSERGRGRPNDDGTNKNTLTSTTVTPEDASSSGASALLHTLGNDDNDTPAPRFLRDQQQQQQQQQQPGGDASSQRSHGRKWPAWVPYPIERTGRAFVRWTRGPPNAQPYRIKPILPAVQGFPLRVLDRVLPGRRRRQWLLFLYLSVWVVAFALVKRQESVAGEIAGGWGKPRAIGCGAAYFSRSNLCGVDGGDCRPFNGTAMPFRCPANCASYRVLNPRAVGDQEVVYRPLIVGGPTTDLEPGADSATYRGDSYICGAAVHAGVVSNTNGGCGVVRLVGRQQGFVASDRNGITSVAFDSYFPLAFRFVQVDCHATDARFSILALSVVFTAVLGLFTASPAAFYFPTFVGAFWTVGMATDSPSFTTVAGLFSDILGKFVPAMFTGWVIYDKMGVRRTLKGLTAQVEKIVLWLGACWVGALDNYTLDFIPIQRLSGHDLAQQPGARAALAVIVIVLFVIIVFQAWCFRQEARFNRYIKVYALFVAGIVLSLILPGLNLRIHHYVLALLLLPGTSMQTRPSLLYQGLLVGLFINGIARWGFGSFLETDVALQGDAQLGTLLPSISAPTIDWSNGTADAQSTITFKWELPPLETYDGISILVNDVERYRAYFDDTDAPAREYTWTRNSSLGLPEYFRFGFMVDSNAGDYTKAGVWSKYGEWIEMAPGPSK</sequence>
<dbReference type="Proteomes" id="UP000315783">
    <property type="component" value="Unassembled WGS sequence"/>
</dbReference>
<feature type="transmembrane region" description="Helical" evidence="2">
    <location>
        <begin position="384"/>
        <end position="407"/>
    </location>
</feature>
<dbReference type="OrthoDB" id="441660at2759"/>
<proteinExistence type="predicted"/>
<keyword evidence="2" id="KW-1133">Transmembrane helix</keyword>
<dbReference type="AlphaFoldDB" id="A0A545WAV1"/>
<feature type="transmembrane region" description="Helical" evidence="2">
    <location>
        <begin position="341"/>
        <end position="364"/>
    </location>
</feature>
<reference evidence="4 5" key="1">
    <citation type="journal article" date="2019" name="Appl. Microbiol. Biotechnol.">
        <title>Genome sequence of Isaria javanica and comparative genome analysis insights into family S53 peptidase evolution in fungal entomopathogens.</title>
        <authorList>
            <person name="Lin R."/>
            <person name="Zhang X."/>
            <person name="Xin B."/>
            <person name="Zou M."/>
            <person name="Gao Y."/>
            <person name="Qin F."/>
            <person name="Hu Q."/>
            <person name="Xie B."/>
            <person name="Cheng X."/>
        </authorList>
    </citation>
    <scope>NUCLEOTIDE SEQUENCE [LARGE SCALE GENOMIC DNA]</scope>
    <source>
        <strain evidence="4 5">IJ1G</strain>
    </source>
</reference>
<evidence type="ECO:0000256" key="1">
    <source>
        <dbReference type="SAM" id="MobiDB-lite"/>
    </source>
</evidence>
<feature type="compositionally biased region" description="Low complexity" evidence="1">
    <location>
        <begin position="35"/>
        <end position="45"/>
    </location>
</feature>
<dbReference type="PANTHER" id="PTHR31331:SF8">
    <property type="entry name" value="LCCL DOMAIN PROTEIN (AFU_ORTHOLOGUE AFUA_5G02970)"/>
    <property type="match status" value="1"/>
</dbReference>
<dbReference type="InterPro" id="IPR036609">
    <property type="entry name" value="LCCL_sf"/>
</dbReference>
<dbReference type="InterPro" id="IPR051957">
    <property type="entry name" value="CRISP-LCCL_domain"/>
</dbReference>
<gene>
    <name evidence="4" type="ORF">IF1G_01427</name>
</gene>
<evidence type="ECO:0000313" key="5">
    <source>
        <dbReference type="Proteomes" id="UP000315783"/>
    </source>
</evidence>
<feature type="transmembrane region" description="Helical" evidence="2">
    <location>
        <begin position="539"/>
        <end position="558"/>
    </location>
</feature>
<evidence type="ECO:0000256" key="2">
    <source>
        <dbReference type="SAM" id="Phobius"/>
    </source>
</evidence>
<dbReference type="Pfam" id="PF03815">
    <property type="entry name" value="LCCL"/>
    <property type="match status" value="1"/>
</dbReference>
<dbReference type="Gene3D" id="2.170.130.20">
    <property type="entry name" value="LCCL-like domain"/>
    <property type="match status" value="1"/>
</dbReference>
<keyword evidence="2" id="KW-0472">Membrane</keyword>
<dbReference type="STRING" id="43265.A0A545WAV1"/>
<feature type="compositionally biased region" description="Low complexity" evidence="1">
    <location>
        <begin position="77"/>
        <end position="86"/>
    </location>
</feature>